<sequence>MDPATMLTLVAREATRNRTAIMQRPPPCTVDTCDLGKGIIRYRPTVAGNSIYGACFIVLLFIQLYFGIRKKTWTYMTAVCLGILGEIVGYGGRLMLYNNPFNMNNFLVYLVPLTIAPALLTGGIYVCLSRVVVVVGADYSRIKPKMYTYIFVGCDLLSLILQSIGGAIASISHKQKTTDLGVHIMIAGLISQIASMLIFFGLWGDFAIRVRKAKRSGHLNAQAPLYDNLRAARMFHWFQWSLFIATALIFVRSVYRVAELWEGFSSHLANDEVTFMIFEGPLIITAVVLMTVYHPGRVFDDLWIAAGKGFRFMRHGDSGSTDKIELVERDH</sequence>
<protein>
    <recommendedName>
        <fullName evidence="8">RTA1-domain-containing protein</fullName>
    </recommendedName>
</protein>
<evidence type="ECO:0000256" key="3">
    <source>
        <dbReference type="ARBA" id="ARBA00022989"/>
    </source>
</evidence>
<feature type="transmembrane region" description="Helical" evidence="5">
    <location>
        <begin position="184"/>
        <end position="208"/>
    </location>
</feature>
<comment type="caution">
    <text evidence="6">The sequence shown here is derived from an EMBL/GenBank/DDBJ whole genome shotgun (WGS) entry which is preliminary data.</text>
</comment>
<dbReference type="GO" id="GO:0000324">
    <property type="term" value="C:fungal-type vacuole"/>
    <property type="evidence" value="ECO:0007669"/>
    <property type="project" value="TreeGrafter"/>
</dbReference>
<dbReference type="EMBL" id="WVTA01000014">
    <property type="protein sequence ID" value="KAK3202321.1"/>
    <property type="molecule type" value="Genomic_DNA"/>
</dbReference>
<comment type="subcellular location">
    <subcellularLocation>
        <location evidence="1">Membrane</location>
        <topology evidence="1">Multi-pass membrane protein</topology>
    </subcellularLocation>
</comment>
<feature type="transmembrane region" description="Helical" evidence="5">
    <location>
        <begin position="75"/>
        <end position="94"/>
    </location>
</feature>
<evidence type="ECO:0000313" key="6">
    <source>
        <dbReference type="EMBL" id="KAK3202321.1"/>
    </source>
</evidence>
<dbReference type="GO" id="GO:0005886">
    <property type="term" value="C:plasma membrane"/>
    <property type="evidence" value="ECO:0007669"/>
    <property type="project" value="TreeGrafter"/>
</dbReference>
<keyword evidence="3 5" id="KW-1133">Transmembrane helix</keyword>
<feature type="transmembrane region" description="Helical" evidence="5">
    <location>
        <begin position="237"/>
        <end position="255"/>
    </location>
</feature>
<evidence type="ECO:0000256" key="4">
    <source>
        <dbReference type="ARBA" id="ARBA00023136"/>
    </source>
</evidence>
<proteinExistence type="predicted"/>
<gene>
    <name evidence="6" type="ORF">GRF29_161g825649</name>
</gene>
<dbReference type="PANTHER" id="PTHR31465:SF9">
    <property type="entry name" value="SPHINGOID LONG-CHAIN BASE TRANSPORTER RSB1"/>
    <property type="match status" value="1"/>
</dbReference>
<feature type="transmembrane region" description="Helical" evidence="5">
    <location>
        <begin position="275"/>
        <end position="293"/>
    </location>
</feature>
<feature type="transmembrane region" description="Helical" evidence="5">
    <location>
        <begin position="51"/>
        <end position="68"/>
    </location>
</feature>
<dbReference type="Pfam" id="PF04479">
    <property type="entry name" value="RTA1"/>
    <property type="match status" value="1"/>
</dbReference>
<keyword evidence="2 5" id="KW-0812">Transmembrane</keyword>
<dbReference type="InterPro" id="IPR007568">
    <property type="entry name" value="RTA1"/>
</dbReference>
<evidence type="ECO:0000256" key="1">
    <source>
        <dbReference type="ARBA" id="ARBA00004141"/>
    </source>
</evidence>
<evidence type="ECO:0000313" key="7">
    <source>
        <dbReference type="Proteomes" id="UP001280581"/>
    </source>
</evidence>
<keyword evidence="7" id="KW-1185">Reference proteome</keyword>
<evidence type="ECO:0000256" key="2">
    <source>
        <dbReference type="ARBA" id="ARBA00022692"/>
    </source>
</evidence>
<reference evidence="6 7" key="1">
    <citation type="submission" date="2021-02" db="EMBL/GenBank/DDBJ databases">
        <title>Genome assembly of Pseudopithomyces chartarum.</title>
        <authorList>
            <person name="Jauregui R."/>
            <person name="Singh J."/>
            <person name="Voisey C."/>
        </authorList>
    </citation>
    <scope>NUCLEOTIDE SEQUENCE [LARGE SCALE GENOMIC DNA]</scope>
    <source>
        <strain evidence="6 7">AGR01</strain>
    </source>
</reference>
<evidence type="ECO:0008006" key="8">
    <source>
        <dbReference type="Google" id="ProtNLM"/>
    </source>
</evidence>
<feature type="transmembrane region" description="Helical" evidence="5">
    <location>
        <begin position="106"/>
        <end position="128"/>
    </location>
</feature>
<dbReference type="Proteomes" id="UP001280581">
    <property type="component" value="Unassembled WGS sequence"/>
</dbReference>
<dbReference type="PANTHER" id="PTHR31465">
    <property type="entry name" value="PROTEIN RTA1-RELATED"/>
    <property type="match status" value="1"/>
</dbReference>
<keyword evidence="4 5" id="KW-0472">Membrane</keyword>
<name>A0AAN6LUC8_9PLEO</name>
<organism evidence="6 7">
    <name type="scientific">Pseudopithomyces chartarum</name>
    <dbReference type="NCBI Taxonomy" id="1892770"/>
    <lineage>
        <taxon>Eukaryota</taxon>
        <taxon>Fungi</taxon>
        <taxon>Dikarya</taxon>
        <taxon>Ascomycota</taxon>
        <taxon>Pezizomycotina</taxon>
        <taxon>Dothideomycetes</taxon>
        <taxon>Pleosporomycetidae</taxon>
        <taxon>Pleosporales</taxon>
        <taxon>Massarineae</taxon>
        <taxon>Didymosphaeriaceae</taxon>
        <taxon>Pseudopithomyces</taxon>
    </lineage>
</organism>
<dbReference type="AlphaFoldDB" id="A0AAN6LUC8"/>
<evidence type="ECO:0000256" key="5">
    <source>
        <dbReference type="SAM" id="Phobius"/>
    </source>
</evidence>
<feature type="transmembrane region" description="Helical" evidence="5">
    <location>
        <begin position="149"/>
        <end position="172"/>
    </location>
</feature>
<accession>A0AAN6LUC8</accession>